<gene>
    <name evidence="2" type="ORF">LCGC14_1536780</name>
</gene>
<keyword evidence="1" id="KW-0812">Transmembrane</keyword>
<proteinExistence type="predicted"/>
<dbReference type="Gene3D" id="2.60.40.10">
    <property type="entry name" value="Immunoglobulins"/>
    <property type="match status" value="1"/>
</dbReference>
<feature type="transmembrane region" description="Helical" evidence="1">
    <location>
        <begin position="284"/>
        <end position="308"/>
    </location>
</feature>
<protein>
    <recommendedName>
        <fullName evidence="3">Bacterial Ig-like domain-containing protein</fullName>
    </recommendedName>
</protein>
<organism evidence="2">
    <name type="scientific">marine sediment metagenome</name>
    <dbReference type="NCBI Taxonomy" id="412755"/>
    <lineage>
        <taxon>unclassified sequences</taxon>
        <taxon>metagenomes</taxon>
        <taxon>ecological metagenomes</taxon>
    </lineage>
</organism>
<evidence type="ECO:0008006" key="3">
    <source>
        <dbReference type="Google" id="ProtNLM"/>
    </source>
</evidence>
<name>A0A0F9JF71_9ZZZZ</name>
<reference evidence="2" key="1">
    <citation type="journal article" date="2015" name="Nature">
        <title>Complex archaea that bridge the gap between prokaryotes and eukaryotes.</title>
        <authorList>
            <person name="Spang A."/>
            <person name="Saw J.H."/>
            <person name="Jorgensen S.L."/>
            <person name="Zaremba-Niedzwiedzka K."/>
            <person name="Martijn J."/>
            <person name="Lind A.E."/>
            <person name="van Eijk R."/>
            <person name="Schleper C."/>
            <person name="Guy L."/>
            <person name="Ettema T.J."/>
        </authorList>
    </citation>
    <scope>NUCLEOTIDE SEQUENCE</scope>
</reference>
<keyword evidence="1" id="KW-0472">Membrane</keyword>
<keyword evidence="1" id="KW-1133">Transmembrane helix</keyword>
<dbReference type="InterPro" id="IPR013783">
    <property type="entry name" value="Ig-like_fold"/>
</dbReference>
<dbReference type="EMBL" id="LAZR01011583">
    <property type="protein sequence ID" value="KKM60936.1"/>
    <property type="molecule type" value="Genomic_DNA"/>
</dbReference>
<dbReference type="AlphaFoldDB" id="A0A0F9JF71"/>
<comment type="caution">
    <text evidence="2">The sequence shown here is derived from an EMBL/GenBank/DDBJ whole genome shotgun (WGS) entry which is preliminary data.</text>
</comment>
<sequence length="335" mass="37402">MRRNIYQPSITINSPTQNQVIGSTAPSFNVNIQNADDTYWYTIDGGISNFTFAVNTTINQAAWNALLNGTITIRFYANDTSGNLNFQDVIVQKDILAPVITINAPTSNQLFVHDLPQFNLTIIEGNLNVSWYTIDSGLTNYTFIGLTGILDQGVLPNGTITIRFYANDTFGNLGYSEVAIQFDKLSPKSFNLSTDADSPDTDGNFNLNWTISIGADNYSIYIYSEINMSITLVEGEITDLGYLIAQLDSGTYYFFVRSYNATDFAQSNQVNVTVEVSTEEPADLITILTNPVTIFLFGIAIVSLAVIIKKFRKKYYKSGDKEIKRIEDIRRKETE</sequence>
<evidence type="ECO:0000313" key="2">
    <source>
        <dbReference type="EMBL" id="KKM60936.1"/>
    </source>
</evidence>
<accession>A0A0F9JF71</accession>
<evidence type="ECO:0000256" key="1">
    <source>
        <dbReference type="SAM" id="Phobius"/>
    </source>
</evidence>